<evidence type="ECO:0000256" key="8">
    <source>
        <dbReference type="ARBA" id="ARBA00022991"/>
    </source>
</evidence>
<dbReference type="SMART" id="SM00388">
    <property type="entry name" value="HisKA"/>
    <property type="match status" value="1"/>
</dbReference>
<dbReference type="GO" id="GO:0000155">
    <property type="term" value="F:phosphorelay sensor kinase activity"/>
    <property type="evidence" value="ECO:0007669"/>
    <property type="project" value="InterPro"/>
</dbReference>
<dbReference type="Pfam" id="PF00360">
    <property type="entry name" value="PHY"/>
    <property type="match status" value="1"/>
</dbReference>
<dbReference type="InterPro" id="IPR003594">
    <property type="entry name" value="HATPase_dom"/>
</dbReference>
<keyword evidence="4" id="KW-0600">Photoreceptor protein</keyword>
<comment type="similarity">
    <text evidence="2">In the N-terminal section; belongs to the phytochrome family.</text>
</comment>
<dbReference type="InterPro" id="IPR043150">
    <property type="entry name" value="Phytochrome_PHY_sf"/>
</dbReference>
<evidence type="ECO:0000313" key="14">
    <source>
        <dbReference type="Proteomes" id="UP000186106"/>
    </source>
</evidence>
<dbReference type="PROSITE" id="PS50046">
    <property type="entry name" value="PHYTOCHROME_2"/>
    <property type="match status" value="1"/>
</dbReference>
<dbReference type="PROSITE" id="PS50109">
    <property type="entry name" value="HIS_KIN"/>
    <property type="match status" value="1"/>
</dbReference>
<keyword evidence="15" id="KW-1185">Reference proteome</keyword>
<dbReference type="InterPro" id="IPR001294">
    <property type="entry name" value="Phytochrome"/>
</dbReference>
<dbReference type="OrthoDB" id="9766459at2"/>
<proteinExistence type="inferred from homology"/>
<dbReference type="SMART" id="SM00387">
    <property type="entry name" value="HATPase_c"/>
    <property type="match status" value="1"/>
</dbReference>
<dbReference type="InterPro" id="IPR035965">
    <property type="entry name" value="PAS-like_dom_sf"/>
</dbReference>
<dbReference type="GO" id="GO:0007234">
    <property type="term" value="P:osmosensory signaling via phosphorelay pathway"/>
    <property type="evidence" value="ECO:0007669"/>
    <property type="project" value="TreeGrafter"/>
</dbReference>
<evidence type="ECO:0000259" key="11">
    <source>
        <dbReference type="PROSITE" id="PS50109"/>
    </source>
</evidence>
<dbReference type="SUPFAM" id="SSF47384">
    <property type="entry name" value="Homodimeric domain of signal transducing histidine kinase"/>
    <property type="match status" value="1"/>
</dbReference>
<keyword evidence="9" id="KW-0675">Receptor</keyword>
<dbReference type="InterPro" id="IPR036890">
    <property type="entry name" value="HATPase_C_sf"/>
</dbReference>
<dbReference type="InterPro" id="IPR050351">
    <property type="entry name" value="BphY/WalK/GraS-like"/>
</dbReference>
<dbReference type="GO" id="GO:0030295">
    <property type="term" value="F:protein kinase activator activity"/>
    <property type="evidence" value="ECO:0007669"/>
    <property type="project" value="TreeGrafter"/>
</dbReference>
<dbReference type="CDD" id="cd00082">
    <property type="entry name" value="HisKA"/>
    <property type="match status" value="1"/>
</dbReference>
<sequence>MLQVGCHEEQIHLCGKIQYFGYLFVFENDICIAASSNAVEITELSFDKILGITIGQLLNLIVDDGRFMIPEIEKHTSVPLKRFTERISIHNQEYYICIYQYDKKIFFEIEVCNDYVVKFTDLNNYAKELERSEDGWQTLTGLIKEITGFDRAMVYQFLEDNSGQVIAESKNEELSSFLSFRYPEFDIPIQARELYARFPARNVSNVDGRIFDILGVSPDKLDLSYCSLRAFSPIHLQYLRNTNTYASASFSIIIEEKLWGLVTCQNIKPKHVDLEQRNLCAFLAQYAANCHLLENQKELITAHKIMAAVERDLKAELLLQYDFEGVLKKYAPKIMDIVAADGIVLKYNGELSRIGEAPDKNGIKIIDDSLLNKEEEGFFSTNQFNYLQSGYEDDTYFPGVIRISLLPGNKWFLYLFRKENIVEEIWAGKPEKFFITPEGSQVSYPSPRTSFESWKKMTKGAATNWKIRELAFLEKIAYVIRQAITQRAGEIFKLNRELIRANSALDTFGYILTHDLKNPLAMINLSADMILNREEDKSKLFNRLATNILNSTRLMTEMMDKVYELSQSTYIHFELEMINPERKIMDILENTKKQYESENLKFILGETIAIPGERTLLYQMFLNLIGNAVKYSSQEEYPLVEVKSYRKGLSVIYEIRDNGIGIDLSHGANIFEIFRRMPNTVGFEGAGIGLSIVKRIADRLGAKIFVESKMNIGTCFFIEFTNVPL</sequence>
<evidence type="ECO:0000256" key="5">
    <source>
        <dbReference type="ARBA" id="ARBA00022606"/>
    </source>
</evidence>
<dbReference type="EC" id="2.7.13.3" evidence="3"/>
<evidence type="ECO:0000313" key="15">
    <source>
        <dbReference type="Proteomes" id="UP000279541"/>
    </source>
</evidence>
<dbReference type="InterPro" id="IPR036097">
    <property type="entry name" value="HisK_dim/P_sf"/>
</dbReference>
<dbReference type="AlphaFoldDB" id="A0A1N7HVA0"/>
<dbReference type="GO" id="GO:0009584">
    <property type="term" value="P:detection of visible light"/>
    <property type="evidence" value="ECO:0007669"/>
    <property type="project" value="InterPro"/>
</dbReference>
<keyword evidence="6" id="KW-0808">Transferase</keyword>
<dbReference type="Proteomes" id="UP000186106">
    <property type="component" value="Unassembled WGS sequence"/>
</dbReference>
<dbReference type="GO" id="GO:0000156">
    <property type="term" value="F:phosphorelay response regulator activity"/>
    <property type="evidence" value="ECO:0007669"/>
    <property type="project" value="TreeGrafter"/>
</dbReference>
<keyword evidence="7 13" id="KW-0418">Kinase</keyword>
<dbReference type="InterPro" id="IPR003661">
    <property type="entry name" value="HisK_dim/P_dom"/>
</dbReference>
<evidence type="ECO:0000256" key="1">
    <source>
        <dbReference type="ARBA" id="ARBA00000085"/>
    </source>
</evidence>
<dbReference type="SUPFAM" id="SSF55874">
    <property type="entry name" value="ATPase domain of HSP90 chaperone/DNA topoisomerase II/histidine kinase"/>
    <property type="match status" value="1"/>
</dbReference>
<dbReference type="SUPFAM" id="SSF55785">
    <property type="entry name" value="PYP-like sensor domain (PAS domain)"/>
    <property type="match status" value="1"/>
</dbReference>
<evidence type="ECO:0000259" key="10">
    <source>
        <dbReference type="PROSITE" id="PS50046"/>
    </source>
</evidence>
<dbReference type="PANTHER" id="PTHR42878">
    <property type="entry name" value="TWO-COMPONENT HISTIDINE KINASE"/>
    <property type="match status" value="1"/>
</dbReference>
<reference evidence="12 15" key="2">
    <citation type="submission" date="2018-11" db="EMBL/GenBank/DDBJ databases">
        <title>Proposal to divide the Flavobacteriaceae and reorganize its genera based on Amino Acid Identity values calculated from whole genome sequences.</title>
        <authorList>
            <person name="Nicholson A.C."/>
            <person name="Gulvik C.A."/>
            <person name="Whitney A.M."/>
            <person name="Humrighouse B.W."/>
            <person name="Bell M."/>
            <person name="Holmes B."/>
            <person name="Steigerwalt A.G."/>
            <person name="Villarma A."/>
            <person name="Sheth M."/>
            <person name="Batra D."/>
            <person name="Pryor J."/>
            <person name="Bernardet J.-F."/>
            <person name="Hugo C."/>
            <person name="Kampfer P."/>
            <person name="Newman J."/>
            <person name="McQuiston J.R."/>
        </authorList>
    </citation>
    <scope>NUCLEOTIDE SEQUENCE [LARGE SCALE GENOMIC DNA]</scope>
    <source>
        <strain evidence="12 15">DSM 16927</strain>
    </source>
</reference>
<evidence type="ECO:0000256" key="9">
    <source>
        <dbReference type="ARBA" id="ARBA00023170"/>
    </source>
</evidence>
<dbReference type="Gene3D" id="3.30.450.20">
    <property type="entry name" value="PAS domain"/>
    <property type="match status" value="1"/>
</dbReference>
<dbReference type="SMART" id="SM00065">
    <property type="entry name" value="GAF"/>
    <property type="match status" value="1"/>
</dbReference>
<comment type="catalytic activity">
    <reaction evidence="1">
        <text>ATP + protein L-histidine = ADP + protein N-phospho-L-histidine.</text>
        <dbReference type="EC" id="2.7.13.3"/>
    </reaction>
</comment>
<dbReference type="Gene3D" id="3.30.450.270">
    <property type="match status" value="1"/>
</dbReference>
<evidence type="ECO:0000313" key="12">
    <source>
        <dbReference type="EMBL" id="AZA98982.1"/>
    </source>
</evidence>
<dbReference type="InterPro" id="IPR013515">
    <property type="entry name" value="Phytochrome_cen-reg"/>
</dbReference>
<evidence type="ECO:0000256" key="7">
    <source>
        <dbReference type="ARBA" id="ARBA00022777"/>
    </source>
</evidence>
<dbReference type="SUPFAM" id="SSF55781">
    <property type="entry name" value="GAF domain-like"/>
    <property type="match status" value="2"/>
</dbReference>
<dbReference type="InterPro" id="IPR029016">
    <property type="entry name" value="GAF-like_dom_sf"/>
</dbReference>
<evidence type="ECO:0000256" key="2">
    <source>
        <dbReference type="ARBA" id="ARBA00006402"/>
    </source>
</evidence>
<feature type="domain" description="Phytochrome chromophore attachment site" evidence="10">
    <location>
        <begin position="131"/>
        <end position="285"/>
    </location>
</feature>
<dbReference type="RefSeq" id="WP_076351429.1">
    <property type="nucleotide sequence ID" value="NZ_CP033926.1"/>
</dbReference>
<evidence type="ECO:0000256" key="4">
    <source>
        <dbReference type="ARBA" id="ARBA00022543"/>
    </source>
</evidence>
<dbReference type="InterPro" id="IPR013654">
    <property type="entry name" value="PAS_2"/>
</dbReference>
<evidence type="ECO:0000256" key="3">
    <source>
        <dbReference type="ARBA" id="ARBA00012438"/>
    </source>
</evidence>
<name>A0A1N7HVA0_9FLAO</name>
<evidence type="ECO:0000256" key="6">
    <source>
        <dbReference type="ARBA" id="ARBA00022679"/>
    </source>
</evidence>
<organism evidence="13 14">
    <name type="scientific">Chryseobacterium joostei</name>
    <dbReference type="NCBI Taxonomy" id="112234"/>
    <lineage>
        <taxon>Bacteria</taxon>
        <taxon>Pseudomonadati</taxon>
        <taxon>Bacteroidota</taxon>
        <taxon>Flavobacteriia</taxon>
        <taxon>Flavobacteriales</taxon>
        <taxon>Weeksellaceae</taxon>
        <taxon>Chryseobacterium group</taxon>
        <taxon>Chryseobacterium</taxon>
    </lineage>
</organism>
<keyword evidence="8" id="KW-0157">Chromophore</keyword>
<dbReference type="Gene3D" id="1.10.287.130">
    <property type="match status" value="1"/>
</dbReference>
<dbReference type="InterPro" id="IPR003018">
    <property type="entry name" value="GAF"/>
</dbReference>
<accession>A0A1N7HVA0</accession>
<protein>
    <recommendedName>
        <fullName evidence="3">histidine kinase</fullName>
        <ecNumber evidence="3">2.7.13.3</ecNumber>
    </recommendedName>
</protein>
<dbReference type="GO" id="GO:0009881">
    <property type="term" value="F:photoreceptor activity"/>
    <property type="evidence" value="ECO:0007669"/>
    <property type="project" value="UniProtKB-KW"/>
</dbReference>
<dbReference type="STRING" id="112234.SAMN05421768_101381"/>
<dbReference type="Pfam" id="PF02518">
    <property type="entry name" value="HATPase_c"/>
    <property type="match status" value="1"/>
</dbReference>
<dbReference type="InterPro" id="IPR016132">
    <property type="entry name" value="Phyto_chromo_attachment"/>
</dbReference>
<feature type="domain" description="Histidine kinase" evidence="11">
    <location>
        <begin position="511"/>
        <end position="724"/>
    </location>
</feature>
<dbReference type="EMBL" id="CP033926">
    <property type="protein sequence ID" value="AZA98982.1"/>
    <property type="molecule type" value="Genomic_DNA"/>
</dbReference>
<dbReference type="Pfam" id="PF08446">
    <property type="entry name" value="PAS_2"/>
    <property type="match status" value="1"/>
</dbReference>
<dbReference type="InterPro" id="IPR005467">
    <property type="entry name" value="His_kinase_dom"/>
</dbReference>
<dbReference type="EMBL" id="FTNZ01000001">
    <property type="protein sequence ID" value="SIS28767.1"/>
    <property type="molecule type" value="Genomic_DNA"/>
</dbReference>
<dbReference type="Proteomes" id="UP000279541">
    <property type="component" value="Chromosome"/>
</dbReference>
<dbReference type="GO" id="GO:0006355">
    <property type="term" value="P:regulation of DNA-templated transcription"/>
    <property type="evidence" value="ECO:0007669"/>
    <property type="project" value="InterPro"/>
</dbReference>
<dbReference type="Gene3D" id="3.30.450.40">
    <property type="match status" value="1"/>
</dbReference>
<dbReference type="Pfam" id="PF01590">
    <property type="entry name" value="GAF"/>
    <property type="match status" value="1"/>
</dbReference>
<dbReference type="PANTHER" id="PTHR42878:SF15">
    <property type="entry name" value="BACTERIOPHYTOCHROME"/>
    <property type="match status" value="1"/>
</dbReference>
<gene>
    <name evidence="12" type="ORF">EG359_04900</name>
    <name evidence="13" type="ORF">SAMN05421768_101381</name>
</gene>
<evidence type="ECO:0000313" key="13">
    <source>
        <dbReference type="EMBL" id="SIS28767.1"/>
    </source>
</evidence>
<dbReference type="KEGG" id="cjt:EG359_04900"/>
<dbReference type="Gene3D" id="3.30.565.10">
    <property type="entry name" value="Histidine kinase-like ATPase, C-terminal domain"/>
    <property type="match status" value="1"/>
</dbReference>
<reference evidence="13 14" key="1">
    <citation type="submission" date="2017-01" db="EMBL/GenBank/DDBJ databases">
        <authorList>
            <person name="Mah S.A."/>
            <person name="Swanson W.J."/>
            <person name="Moy G.W."/>
            <person name="Vacquier V.D."/>
        </authorList>
    </citation>
    <scope>NUCLEOTIDE SEQUENCE [LARGE SCALE GENOMIC DNA]</scope>
    <source>
        <strain evidence="13 14">DSM 16927</strain>
    </source>
</reference>
<dbReference type="PRINTS" id="PR01033">
    <property type="entry name" value="PHYTOCHROME"/>
</dbReference>
<keyword evidence="5" id="KW-0716">Sensory transduction</keyword>